<dbReference type="AlphaFoldDB" id="A0A558BYQ6"/>
<dbReference type="RefSeq" id="WP_144846758.1">
    <property type="nucleotide sequence ID" value="NZ_VMRJ01000002.1"/>
</dbReference>
<dbReference type="Proteomes" id="UP000317624">
    <property type="component" value="Unassembled WGS sequence"/>
</dbReference>
<sequence length="209" mass="23080">MKARTLLGKRATHWLTLVVLALIVNILGARVAQAQQAAPATIRLDPEDLERGRYGAQSRFFFLPPGKTGEDNYQSAGFFGQKLRPYISSSPTAVAELNNYRRQKTLYLVDKGLLVGSVILYASQVFREDEAQYFTTTQQVAAGAAVVSLVATLFINRHTNEYFKQAVDNYNSDLPAGRRGAIWPRLRPTGLGVAPTAQGTPVLALRWQL</sequence>
<comment type="caution">
    <text evidence="1">The sequence shown here is derived from an EMBL/GenBank/DDBJ whole genome shotgun (WGS) entry which is preliminary data.</text>
</comment>
<protein>
    <submittedName>
        <fullName evidence="1">Uncharacterized protein</fullName>
    </submittedName>
</protein>
<dbReference type="OrthoDB" id="876476at2"/>
<evidence type="ECO:0000313" key="1">
    <source>
        <dbReference type="EMBL" id="TVT41646.1"/>
    </source>
</evidence>
<dbReference type="EMBL" id="VMRJ01000002">
    <property type="protein sequence ID" value="TVT41646.1"/>
    <property type="molecule type" value="Genomic_DNA"/>
</dbReference>
<accession>A0A558BYQ6</accession>
<gene>
    <name evidence="1" type="ORF">FNT36_09445</name>
</gene>
<organism evidence="1 2">
    <name type="scientific">Hymenobacter setariae</name>
    <dbReference type="NCBI Taxonomy" id="2594794"/>
    <lineage>
        <taxon>Bacteria</taxon>
        <taxon>Pseudomonadati</taxon>
        <taxon>Bacteroidota</taxon>
        <taxon>Cytophagia</taxon>
        <taxon>Cytophagales</taxon>
        <taxon>Hymenobacteraceae</taxon>
        <taxon>Hymenobacter</taxon>
    </lineage>
</organism>
<proteinExistence type="predicted"/>
<keyword evidence="2" id="KW-1185">Reference proteome</keyword>
<evidence type="ECO:0000313" key="2">
    <source>
        <dbReference type="Proteomes" id="UP000317624"/>
    </source>
</evidence>
<name>A0A558BYQ6_9BACT</name>
<reference evidence="1 2" key="1">
    <citation type="submission" date="2019-07" db="EMBL/GenBank/DDBJ databases">
        <title>Hymenobacter sp. straun FUR1 Genome sequencing and assembly.</title>
        <authorList>
            <person name="Chhetri G."/>
        </authorList>
    </citation>
    <scope>NUCLEOTIDE SEQUENCE [LARGE SCALE GENOMIC DNA]</scope>
    <source>
        <strain evidence="1 2">Fur1</strain>
    </source>
</reference>